<reference evidence="1" key="1">
    <citation type="submission" date="2022-07" db="EMBL/GenBank/DDBJ databases">
        <title>Phylogenomic reconstructions and comparative analyses of Kickxellomycotina fungi.</title>
        <authorList>
            <person name="Reynolds N.K."/>
            <person name="Stajich J.E."/>
            <person name="Barry K."/>
            <person name="Grigoriev I.V."/>
            <person name="Crous P."/>
            <person name="Smith M.E."/>
        </authorList>
    </citation>
    <scope>NUCLEOTIDE SEQUENCE</scope>
    <source>
        <strain evidence="1">CBS 190363</strain>
    </source>
</reference>
<comment type="caution">
    <text evidence="1">The sequence shown here is derived from an EMBL/GenBank/DDBJ whole genome shotgun (WGS) entry which is preliminary data.</text>
</comment>
<evidence type="ECO:0000313" key="1">
    <source>
        <dbReference type="EMBL" id="KAJ2898633.1"/>
    </source>
</evidence>
<organism evidence="1 2">
    <name type="scientific">Coemansia aciculifera</name>
    <dbReference type="NCBI Taxonomy" id="417176"/>
    <lineage>
        <taxon>Eukaryota</taxon>
        <taxon>Fungi</taxon>
        <taxon>Fungi incertae sedis</taxon>
        <taxon>Zoopagomycota</taxon>
        <taxon>Kickxellomycotina</taxon>
        <taxon>Kickxellomycetes</taxon>
        <taxon>Kickxellales</taxon>
        <taxon>Kickxellaceae</taxon>
        <taxon>Coemansia</taxon>
    </lineage>
</organism>
<evidence type="ECO:0000313" key="2">
    <source>
        <dbReference type="Proteomes" id="UP001139981"/>
    </source>
</evidence>
<accession>A0ACC1M6M5</accession>
<protein>
    <submittedName>
        <fullName evidence="1">Erythroid transcription factor</fullName>
    </submittedName>
</protein>
<keyword evidence="2" id="KW-1185">Reference proteome</keyword>
<dbReference type="Proteomes" id="UP001139981">
    <property type="component" value="Unassembled WGS sequence"/>
</dbReference>
<name>A0ACC1M6M5_9FUNG</name>
<dbReference type="EMBL" id="JANBVB010000054">
    <property type="protein sequence ID" value="KAJ2898633.1"/>
    <property type="molecule type" value="Genomic_DNA"/>
</dbReference>
<gene>
    <name evidence="1" type="primary">GATA1</name>
    <name evidence="1" type="ORF">IWW38_001307</name>
</gene>
<proteinExistence type="predicted"/>
<sequence length="231" mass="25559">MSMNTYDQPQPSQHQSASQSYFSHNPAAVYAAAATTTDRAINNNSQVYGLYNESQTTVFGGGDGGDNNRTQQFIDVSQSTQLHYVPQTANPFTMGMIPQLQQQRPFAPPRAGIKYCSVCNATETPTWRRHPGTHSCVCNACGLYHKLHGKDREFVVNARGNLVVKRQPRGTGKRTKARAFANRLNLVSSSAPMSHSTLDPSQQPDQRTTTRHTHMPFDAAATQDMNFGHFN</sequence>